<dbReference type="InParanoid" id="Q024Z3"/>
<dbReference type="PANTHER" id="PTHR33154:SF33">
    <property type="entry name" value="TRANSCRIPTIONAL REPRESSOR SDPR"/>
    <property type="match status" value="1"/>
</dbReference>
<sequence length="77" mass="8613">MLADPRRFEILQHIAAQPCMACTDLREAFPISAATLSHHLKELESAGLVEAERCGKYLNVVFQRAAWRGYLAALTKL</sequence>
<dbReference type="AlphaFoldDB" id="Q024Z3"/>
<accession>Q024Z3</accession>
<keyword evidence="1" id="KW-0805">Transcription regulation</keyword>
<dbReference type="PROSITE" id="PS50987">
    <property type="entry name" value="HTH_ARSR_2"/>
    <property type="match status" value="1"/>
</dbReference>
<feature type="domain" description="HTH arsR-type" evidence="4">
    <location>
        <begin position="1"/>
        <end position="77"/>
    </location>
</feature>
<gene>
    <name evidence="5" type="ordered locus">Acid_2444</name>
</gene>
<dbReference type="SUPFAM" id="SSF46785">
    <property type="entry name" value="Winged helix' DNA-binding domain"/>
    <property type="match status" value="1"/>
</dbReference>
<dbReference type="GO" id="GO:0003700">
    <property type="term" value="F:DNA-binding transcription factor activity"/>
    <property type="evidence" value="ECO:0007669"/>
    <property type="project" value="InterPro"/>
</dbReference>
<dbReference type="InterPro" id="IPR036390">
    <property type="entry name" value="WH_DNA-bd_sf"/>
</dbReference>
<reference evidence="5" key="1">
    <citation type="submission" date="2006-10" db="EMBL/GenBank/DDBJ databases">
        <title>Complete sequence of Solibacter usitatus Ellin6076.</title>
        <authorList>
            <consortium name="US DOE Joint Genome Institute"/>
            <person name="Copeland A."/>
            <person name="Lucas S."/>
            <person name="Lapidus A."/>
            <person name="Barry K."/>
            <person name="Detter J.C."/>
            <person name="Glavina del Rio T."/>
            <person name="Hammon N."/>
            <person name="Israni S."/>
            <person name="Dalin E."/>
            <person name="Tice H."/>
            <person name="Pitluck S."/>
            <person name="Thompson L.S."/>
            <person name="Brettin T."/>
            <person name="Bruce D."/>
            <person name="Han C."/>
            <person name="Tapia R."/>
            <person name="Gilna P."/>
            <person name="Schmutz J."/>
            <person name="Larimer F."/>
            <person name="Land M."/>
            <person name="Hauser L."/>
            <person name="Kyrpides N."/>
            <person name="Mikhailova N."/>
            <person name="Janssen P.H."/>
            <person name="Kuske C.R."/>
            <person name="Richardson P."/>
        </authorList>
    </citation>
    <scope>NUCLEOTIDE SEQUENCE</scope>
    <source>
        <strain evidence="5">Ellin6076</strain>
    </source>
</reference>
<dbReference type="PANTHER" id="PTHR33154">
    <property type="entry name" value="TRANSCRIPTIONAL REGULATOR, ARSR FAMILY"/>
    <property type="match status" value="1"/>
</dbReference>
<keyword evidence="2" id="KW-0238">DNA-binding</keyword>
<dbReference type="SMART" id="SM00418">
    <property type="entry name" value="HTH_ARSR"/>
    <property type="match status" value="1"/>
</dbReference>
<keyword evidence="3" id="KW-0804">Transcription</keyword>
<evidence type="ECO:0000259" key="4">
    <source>
        <dbReference type="PROSITE" id="PS50987"/>
    </source>
</evidence>
<dbReference type="InterPro" id="IPR001845">
    <property type="entry name" value="HTH_ArsR_DNA-bd_dom"/>
</dbReference>
<dbReference type="eggNOG" id="COG0640">
    <property type="taxonomic scope" value="Bacteria"/>
</dbReference>
<evidence type="ECO:0000313" key="5">
    <source>
        <dbReference type="EMBL" id="ABJ83433.1"/>
    </source>
</evidence>
<dbReference type="InterPro" id="IPR051081">
    <property type="entry name" value="HTH_MetalResp_TranReg"/>
</dbReference>
<protein>
    <submittedName>
        <fullName evidence="5">Transcriptional regulator, ArsR family</fullName>
    </submittedName>
</protein>
<proteinExistence type="predicted"/>
<dbReference type="InterPro" id="IPR036388">
    <property type="entry name" value="WH-like_DNA-bd_sf"/>
</dbReference>
<dbReference type="KEGG" id="sus:Acid_2444"/>
<dbReference type="EMBL" id="CP000473">
    <property type="protein sequence ID" value="ABJ83433.1"/>
    <property type="molecule type" value="Genomic_DNA"/>
</dbReference>
<name>Q024Z3_SOLUE</name>
<dbReference type="HOGENOM" id="CLU_097806_3_5_0"/>
<evidence type="ECO:0000256" key="2">
    <source>
        <dbReference type="ARBA" id="ARBA00023125"/>
    </source>
</evidence>
<evidence type="ECO:0000256" key="1">
    <source>
        <dbReference type="ARBA" id="ARBA00023015"/>
    </source>
</evidence>
<dbReference type="InterPro" id="IPR011991">
    <property type="entry name" value="ArsR-like_HTH"/>
</dbReference>
<dbReference type="NCBIfam" id="NF033788">
    <property type="entry name" value="HTH_metalloreg"/>
    <property type="match status" value="1"/>
</dbReference>
<dbReference type="CDD" id="cd00090">
    <property type="entry name" value="HTH_ARSR"/>
    <property type="match status" value="1"/>
</dbReference>
<dbReference type="Gene3D" id="1.10.10.10">
    <property type="entry name" value="Winged helix-like DNA-binding domain superfamily/Winged helix DNA-binding domain"/>
    <property type="match status" value="1"/>
</dbReference>
<evidence type="ECO:0000256" key="3">
    <source>
        <dbReference type="ARBA" id="ARBA00023163"/>
    </source>
</evidence>
<dbReference type="Pfam" id="PF12840">
    <property type="entry name" value="HTH_20"/>
    <property type="match status" value="1"/>
</dbReference>
<dbReference type="GO" id="GO:0003677">
    <property type="term" value="F:DNA binding"/>
    <property type="evidence" value="ECO:0007669"/>
    <property type="project" value="UniProtKB-KW"/>
</dbReference>
<organism evidence="5">
    <name type="scientific">Solibacter usitatus (strain Ellin6076)</name>
    <dbReference type="NCBI Taxonomy" id="234267"/>
    <lineage>
        <taxon>Bacteria</taxon>
        <taxon>Pseudomonadati</taxon>
        <taxon>Acidobacteriota</taxon>
        <taxon>Terriglobia</taxon>
        <taxon>Bryobacterales</taxon>
        <taxon>Solibacteraceae</taxon>
        <taxon>Candidatus Solibacter</taxon>
    </lineage>
</organism>
<dbReference type="STRING" id="234267.Acid_2444"/>